<dbReference type="SUPFAM" id="SSF52777">
    <property type="entry name" value="CoA-dependent acyltransferases"/>
    <property type="match status" value="2"/>
</dbReference>
<dbReference type="Gene3D" id="1.10.1200.10">
    <property type="entry name" value="ACP-like"/>
    <property type="match status" value="1"/>
</dbReference>
<proteinExistence type="predicted"/>
<evidence type="ECO:0000256" key="3">
    <source>
        <dbReference type="ARBA" id="ARBA00022598"/>
    </source>
</evidence>
<dbReference type="Gene3D" id="3.30.559.30">
    <property type="entry name" value="Nonribosomal peptide synthetase, condensation domain"/>
    <property type="match status" value="1"/>
</dbReference>
<dbReference type="CDD" id="cd05918">
    <property type="entry name" value="A_NRPS_SidN3_like"/>
    <property type="match status" value="1"/>
</dbReference>
<dbReference type="InterPro" id="IPR036736">
    <property type="entry name" value="ACP-like_sf"/>
</dbReference>
<dbReference type="Pfam" id="PF00550">
    <property type="entry name" value="PP-binding"/>
    <property type="match status" value="1"/>
</dbReference>
<keyword evidence="4" id="KW-0677">Repeat</keyword>
<evidence type="ECO:0000313" key="6">
    <source>
        <dbReference type="EMBL" id="KAK7424079.1"/>
    </source>
</evidence>
<dbReference type="Gene3D" id="3.30.559.10">
    <property type="entry name" value="Chloramphenicol acetyltransferase-like domain"/>
    <property type="match status" value="1"/>
</dbReference>
<evidence type="ECO:0000256" key="4">
    <source>
        <dbReference type="ARBA" id="ARBA00022737"/>
    </source>
</evidence>
<evidence type="ECO:0000313" key="7">
    <source>
        <dbReference type="Proteomes" id="UP001498476"/>
    </source>
</evidence>
<evidence type="ECO:0000256" key="1">
    <source>
        <dbReference type="ARBA" id="ARBA00022450"/>
    </source>
</evidence>
<dbReference type="PANTHER" id="PTHR45527:SF16">
    <property type="entry name" value="NONRIBOSOMAL PEPTIDE SYNTHASE ATNA-RELATED"/>
    <property type="match status" value="1"/>
</dbReference>
<gene>
    <name evidence="6" type="ORF">QQX98_000689</name>
</gene>
<accession>A0ABR1HSY5</accession>
<dbReference type="PROSITE" id="PS50075">
    <property type="entry name" value="CARRIER"/>
    <property type="match status" value="1"/>
</dbReference>
<keyword evidence="1" id="KW-0596">Phosphopantetheine</keyword>
<dbReference type="Gene3D" id="3.30.300.30">
    <property type="match status" value="1"/>
</dbReference>
<dbReference type="InterPro" id="IPR000873">
    <property type="entry name" value="AMP-dep_synth/lig_dom"/>
</dbReference>
<dbReference type="NCBIfam" id="TIGR01733">
    <property type="entry name" value="AA-adenyl-dom"/>
    <property type="match status" value="1"/>
</dbReference>
<protein>
    <recommendedName>
        <fullName evidence="5">Carrier domain-containing protein</fullName>
    </recommendedName>
</protein>
<dbReference type="InterPro" id="IPR009081">
    <property type="entry name" value="PP-bd_ACP"/>
</dbReference>
<keyword evidence="3" id="KW-0436">Ligase</keyword>
<evidence type="ECO:0000259" key="5">
    <source>
        <dbReference type="PROSITE" id="PS50075"/>
    </source>
</evidence>
<keyword evidence="7" id="KW-1185">Reference proteome</keyword>
<dbReference type="InterPro" id="IPR045851">
    <property type="entry name" value="AMP-bd_C_sf"/>
</dbReference>
<dbReference type="SUPFAM" id="SSF47336">
    <property type="entry name" value="ACP-like"/>
    <property type="match status" value="1"/>
</dbReference>
<evidence type="ECO:0000256" key="2">
    <source>
        <dbReference type="ARBA" id="ARBA00022553"/>
    </source>
</evidence>
<organism evidence="6 7">
    <name type="scientific">Neonectria punicea</name>
    <dbReference type="NCBI Taxonomy" id="979145"/>
    <lineage>
        <taxon>Eukaryota</taxon>
        <taxon>Fungi</taxon>
        <taxon>Dikarya</taxon>
        <taxon>Ascomycota</taxon>
        <taxon>Pezizomycotina</taxon>
        <taxon>Sordariomycetes</taxon>
        <taxon>Hypocreomycetidae</taxon>
        <taxon>Hypocreales</taxon>
        <taxon>Nectriaceae</taxon>
        <taxon>Neonectria</taxon>
    </lineage>
</organism>
<feature type="domain" description="Carrier" evidence="5">
    <location>
        <begin position="599"/>
        <end position="676"/>
    </location>
</feature>
<dbReference type="InterPro" id="IPR023213">
    <property type="entry name" value="CAT-like_dom_sf"/>
</dbReference>
<dbReference type="InterPro" id="IPR020845">
    <property type="entry name" value="AMP-binding_CS"/>
</dbReference>
<dbReference type="Pfam" id="PF00501">
    <property type="entry name" value="AMP-binding"/>
    <property type="match status" value="1"/>
</dbReference>
<dbReference type="Gene3D" id="3.40.50.12780">
    <property type="entry name" value="N-terminal domain of ligase-like"/>
    <property type="match status" value="1"/>
</dbReference>
<dbReference type="InterPro" id="IPR010071">
    <property type="entry name" value="AA_adenyl_dom"/>
</dbReference>
<dbReference type="PANTHER" id="PTHR45527">
    <property type="entry name" value="NONRIBOSOMAL PEPTIDE SYNTHETASE"/>
    <property type="match status" value="1"/>
</dbReference>
<dbReference type="SUPFAM" id="SSF56801">
    <property type="entry name" value="Acetyl-CoA synthetase-like"/>
    <property type="match status" value="1"/>
</dbReference>
<keyword evidence="2" id="KW-0597">Phosphoprotein</keyword>
<name>A0ABR1HSY5_9HYPO</name>
<sequence length="1073" mass="117587">MSGQQAQETPTHVQAKSGIVSNISKMSVPDADTSLCGPKDYDQIREWNRESPTQVNKCVHTLIAQQCQARADTAAIEAWDGKLSYAELDHLSSILAAHLQHLGVGPNIIVPLCFEKSKWVVVAMLGVMKTGGTFVLLDESQPLKRMHFVCRQVNASVLVASHRFLVQGQRLAKNVVAVSHDSLLSLSPAEGWMAPAVPPSNALYLVFTSGSTGQPKGVVVEHSAFSSCIMAFSKRLLLDHTCRVFQFSSYTWDTCMEEMLFTLVAGGCICIPSNDDRMSNLAGAFTALRANWMDIAGTVSRSLDPKDLPALKTLILGGEALARSDVDTWAGKVSLVNAYGVTECGGTITTRRVSSGSSDASNIGHAAGCTTWIVDPDDHDVLVPVGAVGELVVEGPILARGYLNQPDLTESVFIQPPPAWREHFPLPFPPGRCYKTGDLCQYATDGSLRYLGRKDSQVKIGGQRVELEEVEHHVKKCFTRSRQVRVVFVPPDLNASGRVDGLIAFIDGPDGDEGVTPMVPGGHVATPTDRFYHAVGEALKALRDSVPGYMVPSLFLPLCRIPLLASGKADTRYLTEEAMSLSKDQILRYSATESSKKRAPSTSIEQHLQRIWSDILGLSADHICADDDFFSLGGRSLDAMYMVTRARRDGLRGLTVAIIFKTPVLSALATAISRLGNEEATDSTPYPTLATGNLQVSDLHPSILDYVKPEEVVCILPTTDFQRIWLTPGLKAYDLWRITQPIDADKLQQALQTVINRHSILRTVFVPRQCGFVQLVLSRMEASFTRHQADTPDQDAFCQSLCQEDNKEPLPTGASYIHATLVSFGASNHTLILRTSHAQWDKQGLTRVFRDIVDVYHGRDPRPVTEDFSLYMQYRLAQKTEAACEFWRQYLRGASMTEVTGLAAGGSNRNLVGVMKTIPHPPPLQGLTVATLVKTGWALTLARLMHTTDLVFGHTVSGRSIGTLALEEVVGCCLNTAPIRVCIQAGWTTRQLLEHVRDQYTQTMEYEVLEPSEIVANYVLPIMGLDGNLTGLHPFYPAMEKSARRAMRWPIQLVTGSQESQLSVGIMGFDDVS</sequence>
<dbReference type="InterPro" id="IPR042099">
    <property type="entry name" value="ANL_N_sf"/>
</dbReference>
<dbReference type="PROSITE" id="PS00455">
    <property type="entry name" value="AMP_BINDING"/>
    <property type="match status" value="1"/>
</dbReference>
<comment type="caution">
    <text evidence="6">The sequence shown here is derived from an EMBL/GenBank/DDBJ whole genome shotgun (WGS) entry which is preliminary data.</text>
</comment>
<dbReference type="InterPro" id="IPR001242">
    <property type="entry name" value="Condensation_dom"/>
</dbReference>
<dbReference type="Pfam" id="PF00668">
    <property type="entry name" value="Condensation"/>
    <property type="match status" value="1"/>
</dbReference>
<reference evidence="6 7" key="1">
    <citation type="journal article" date="2025" name="Microbiol. Resour. Announc.">
        <title>Draft genome sequences for Neonectria magnoliae and Neonectria punicea, canker pathogens of Liriodendron tulipifera and Acer saccharum in West Virginia.</title>
        <authorList>
            <person name="Petronek H.M."/>
            <person name="Kasson M.T."/>
            <person name="Metheny A.M."/>
            <person name="Stauder C.M."/>
            <person name="Lovett B."/>
            <person name="Lynch S.C."/>
            <person name="Garnas J.R."/>
            <person name="Kasson L.R."/>
            <person name="Stajich J.E."/>
        </authorList>
    </citation>
    <scope>NUCLEOTIDE SEQUENCE [LARGE SCALE GENOMIC DNA]</scope>
    <source>
        <strain evidence="6 7">NRRL 64653</strain>
    </source>
</reference>
<dbReference type="EMBL" id="JAZAVJ010000006">
    <property type="protein sequence ID" value="KAK7424079.1"/>
    <property type="molecule type" value="Genomic_DNA"/>
</dbReference>
<dbReference type="Proteomes" id="UP001498476">
    <property type="component" value="Unassembled WGS sequence"/>
</dbReference>